<dbReference type="InterPro" id="IPR036396">
    <property type="entry name" value="Cyt_P450_sf"/>
</dbReference>
<evidence type="ECO:0000313" key="10">
    <source>
        <dbReference type="EMBL" id="CBJ27249.1"/>
    </source>
</evidence>
<feature type="binding site" description="axial binding residue" evidence="7">
    <location>
        <position position="491"/>
    </location>
    <ligand>
        <name>heme</name>
        <dbReference type="ChEBI" id="CHEBI:30413"/>
    </ligand>
    <ligandPart>
        <name>Fe</name>
        <dbReference type="ChEBI" id="CHEBI:18248"/>
    </ligandPart>
</feature>
<dbReference type="SUPFAM" id="SSF48264">
    <property type="entry name" value="Cytochrome P450"/>
    <property type="match status" value="1"/>
</dbReference>
<dbReference type="eggNOG" id="KOG0157">
    <property type="taxonomic scope" value="Eukaryota"/>
</dbReference>
<dbReference type="InterPro" id="IPR017972">
    <property type="entry name" value="Cyt_P450_CS"/>
</dbReference>
<dbReference type="InterPro" id="IPR001128">
    <property type="entry name" value="Cyt_P450"/>
</dbReference>
<dbReference type="Pfam" id="PF00067">
    <property type="entry name" value="p450"/>
    <property type="match status" value="1"/>
</dbReference>
<evidence type="ECO:0000256" key="5">
    <source>
        <dbReference type="ARBA" id="ARBA00023004"/>
    </source>
</evidence>
<keyword evidence="4 8" id="KW-0560">Oxidoreductase</keyword>
<name>D7G595_ECTSI</name>
<keyword evidence="5 7" id="KW-0408">Iron</keyword>
<keyword evidence="2 7" id="KW-0349">Heme</keyword>
<dbReference type="PRINTS" id="PR00463">
    <property type="entry name" value="EP450I"/>
</dbReference>
<organism evidence="10 11">
    <name type="scientific">Ectocarpus siliculosus</name>
    <name type="common">Brown alga</name>
    <name type="synonym">Conferva siliculosa</name>
    <dbReference type="NCBI Taxonomy" id="2880"/>
    <lineage>
        <taxon>Eukaryota</taxon>
        <taxon>Sar</taxon>
        <taxon>Stramenopiles</taxon>
        <taxon>Ochrophyta</taxon>
        <taxon>PX clade</taxon>
        <taxon>Phaeophyceae</taxon>
        <taxon>Ectocarpales</taxon>
        <taxon>Ectocarpaceae</taxon>
        <taxon>Ectocarpus</taxon>
    </lineage>
</organism>
<dbReference type="EMBL" id="FN648852">
    <property type="protein sequence ID" value="CBJ27249.1"/>
    <property type="molecule type" value="Genomic_DNA"/>
</dbReference>
<proteinExistence type="inferred from homology"/>
<dbReference type="InterPro" id="IPR050196">
    <property type="entry name" value="Cytochrome_P450_Monoox"/>
</dbReference>
<evidence type="ECO:0000256" key="1">
    <source>
        <dbReference type="ARBA" id="ARBA00010617"/>
    </source>
</evidence>
<dbReference type="EMBL" id="FN649742">
    <property type="protein sequence ID" value="CBJ27249.1"/>
    <property type="molecule type" value="Genomic_DNA"/>
</dbReference>
<dbReference type="PANTHER" id="PTHR24291">
    <property type="entry name" value="CYTOCHROME P450 FAMILY 4"/>
    <property type="match status" value="1"/>
</dbReference>
<evidence type="ECO:0000256" key="3">
    <source>
        <dbReference type="ARBA" id="ARBA00022723"/>
    </source>
</evidence>
<gene>
    <name evidence="10" type="primary">CYP97F4</name>
    <name evidence="10" type="ORF">Esi_0063_0068</name>
</gene>
<dbReference type="STRING" id="2880.D7G595"/>
<dbReference type="PANTHER" id="PTHR24291:SF50">
    <property type="entry name" value="BIFUNCTIONAL ALBAFLAVENONE MONOOXYGENASE_TERPENE SYNTHASE"/>
    <property type="match status" value="1"/>
</dbReference>
<evidence type="ECO:0000256" key="6">
    <source>
        <dbReference type="ARBA" id="ARBA00023033"/>
    </source>
</evidence>
<dbReference type="GO" id="GO:0005506">
    <property type="term" value="F:iron ion binding"/>
    <property type="evidence" value="ECO:0007669"/>
    <property type="project" value="InterPro"/>
</dbReference>
<feature type="compositionally biased region" description="Low complexity" evidence="9">
    <location>
        <begin position="563"/>
        <end position="574"/>
    </location>
</feature>
<dbReference type="PROSITE" id="PS00086">
    <property type="entry name" value="CYTOCHROME_P450"/>
    <property type="match status" value="1"/>
</dbReference>
<evidence type="ECO:0000256" key="7">
    <source>
        <dbReference type="PIRSR" id="PIRSR602401-1"/>
    </source>
</evidence>
<comment type="cofactor">
    <cofactor evidence="7">
        <name>heme</name>
        <dbReference type="ChEBI" id="CHEBI:30413"/>
    </cofactor>
</comment>
<dbReference type="GO" id="GO:0020037">
    <property type="term" value="F:heme binding"/>
    <property type="evidence" value="ECO:0007669"/>
    <property type="project" value="InterPro"/>
</dbReference>
<accession>D7G595</accession>
<dbReference type="Proteomes" id="UP000002630">
    <property type="component" value="Linkage Group LG17"/>
</dbReference>
<dbReference type="GO" id="GO:0004497">
    <property type="term" value="F:monooxygenase activity"/>
    <property type="evidence" value="ECO:0007669"/>
    <property type="project" value="UniProtKB-KW"/>
</dbReference>
<dbReference type="InterPro" id="IPR002401">
    <property type="entry name" value="Cyt_P450_E_grp-I"/>
</dbReference>
<evidence type="ECO:0000256" key="8">
    <source>
        <dbReference type="RuleBase" id="RU000461"/>
    </source>
</evidence>
<dbReference type="CDD" id="cd11046">
    <property type="entry name" value="CYP97"/>
    <property type="match status" value="1"/>
</dbReference>
<keyword evidence="11" id="KW-1185">Reference proteome</keyword>
<dbReference type="OrthoDB" id="2843at2759"/>
<sequence>MEVFEGNPIGKWVWANVWKLPLFELGEPGQSPCTFGDAANIFRTNIEQIYGDEPSLDGCPVAEGELDSMVTGNTFVGLQKYYEMFGPAYKLCFGPKSFIVLSDPVMIRHVLRDNAKAYDKGILAEILEPVMGKGLIPADPATWKVRRRAIVPGFHKAWLNAMIGVFGDCNNVLIGKLEDVAQRDDQIEMESHFCSVSLDIIGKAIFNYEFGSVTKESPVIQSVYSVLKETEHRSTSPIPYWELPLANQLVPRLRKFNSDLKILNTVLTDLIARAKSSEDKADLEDLQARNYDKVSDPSMLRFLVDLRGEDATDSQLRDDLMTMLIAGHETTAAVLTWALFEMAQNPEVVRKAQEEVDRVIGDRVPTLDDIKSLKYIRYMAAESLRMYPEPPLLIRRALESDELPPGSGDGHRPKITRGVDLFLAIYNLHRSEDFWENPNKFDPERFERPFQNKGVEGWAGFNPDLLEGKLYPNEIASDFAYLPFGGGQRKCVGDQFAMMESVVSLAMLTRRFEFELMIKPEEVGFYTGATIHTRNGLPMRVKKRVLPGTEQTGGGEAAKNEPVEASGSSAAVAV</sequence>
<dbReference type="OMA" id="WRRNSRE"/>
<dbReference type="InParanoid" id="D7G595"/>
<dbReference type="AlphaFoldDB" id="D7G595"/>
<feature type="region of interest" description="Disordered" evidence="9">
    <location>
        <begin position="547"/>
        <end position="574"/>
    </location>
</feature>
<dbReference type="Gene3D" id="1.10.630.10">
    <property type="entry name" value="Cytochrome P450"/>
    <property type="match status" value="1"/>
</dbReference>
<reference evidence="10 11" key="1">
    <citation type="journal article" date="2010" name="Nature">
        <title>The Ectocarpus genome and the independent evolution of multicellularity in brown algae.</title>
        <authorList>
            <person name="Cock J.M."/>
            <person name="Sterck L."/>
            <person name="Rouze P."/>
            <person name="Scornet D."/>
            <person name="Allen A.E."/>
            <person name="Amoutzias G."/>
            <person name="Anthouard V."/>
            <person name="Artiguenave F."/>
            <person name="Aury J.M."/>
            <person name="Badger J.H."/>
            <person name="Beszteri B."/>
            <person name="Billiau K."/>
            <person name="Bonnet E."/>
            <person name="Bothwell J.H."/>
            <person name="Bowler C."/>
            <person name="Boyen C."/>
            <person name="Brownlee C."/>
            <person name="Carrano C.J."/>
            <person name="Charrier B."/>
            <person name="Cho G.Y."/>
            <person name="Coelho S.M."/>
            <person name="Collen J."/>
            <person name="Corre E."/>
            <person name="Da Silva C."/>
            <person name="Delage L."/>
            <person name="Delaroque N."/>
            <person name="Dittami S.M."/>
            <person name="Doulbeau S."/>
            <person name="Elias M."/>
            <person name="Farnham G."/>
            <person name="Gachon C.M."/>
            <person name="Gschloessl B."/>
            <person name="Heesch S."/>
            <person name="Jabbari K."/>
            <person name="Jubin C."/>
            <person name="Kawai H."/>
            <person name="Kimura K."/>
            <person name="Kloareg B."/>
            <person name="Kupper F.C."/>
            <person name="Lang D."/>
            <person name="Le Bail A."/>
            <person name="Leblanc C."/>
            <person name="Lerouge P."/>
            <person name="Lohr M."/>
            <person name="Lopez P.J."/>
            <person name="Martens C."/>
            <person name="Maumus F."/>
            <person name="Michel G."/>
            <person name="Miranda-Saavedra D."/>
            <person name="Morales J."/>
            <person name="Moreau H."/>
            <person name="Motomura T."/>
            <person name="Nagasato C."/>
            <person name="Napoli C.A."/>
            <person name="Nelson D.R."/>
            <person name="Nyvall-Collen P."/>
            <person name="Peters A.F."/>
            <person name="Pommier C."/>
            <person name="Potin P."/>
            <person name="Poulain J."/>
            <person name="Quesneville H."/>
            <person name="Read B."/>
            <person name="Rensing S.A."/>
            <person name="Ritter A."/>
            <person name="Rousvoal S."/>
            <person name="Samanta M."/>
            <person name="Samson G."/>
            <person name="Schroeder D.C."/>
            <person name="Segurens B."/>
            <person name="Strittmatter M."/>
            <person name="Tonon T."/>
            <person name="Tregear J.W."/>
            <person name="Valentin K."/>
            <person name="von Dassow P."/>
            <person name="Yamagishi T."/>
            <person name="Van de Peer Y."/>
            <person name="Wincker P."/>
        </authorList>
    </citation>
    <scope>NUCLEOTIDE SEQUENCE [LARGE SCALE GENOMIC DNA]</scope>
    <source>
        <strain evidence="11">Ec32 / CCAP1310/4</strain>
    </source>
</reference>
<dbReference type="GO" id="GO:0016705">
    <property type="term" value="F:oxidoreductase activity, acting on paired donors, with incorporation or reduction of molecular oxygen"/>
    <property type="evidence" value="ECO:0007669"/>
    <property type="project" value="InterPro"/>
</dbReference>
<dbReference type="PRINTS" id="PR00385">
    <property type="entry name" value="P450"/>
</dbReference>
<evidence type="ECO:0000313" key="11">
    <source>
        <dbReference type="Proteomes" id="UP000002630"/>
    </source>
</evidence>
<comment type="similarity">
    <text evidence="1 8">Belongs to the cytochrome P450 family.</text>
</comment>
<evidence type="ECO:0000256" key="9">
    <source>
        <dbReference type="SAM" id="MobiDB-lite"/>
    </source>
</evidence>
<evidence type="ECO:0000256" key="2">
    <source>
        <dbReference type="ARBA" id="ARBA00022617"/>
    </source>
</evidence>
<keyword evidence="3 7" id="KW-0479">Metal-binding</keyword>
<keyword evidence="6 8" id="KW-0503">Monooxygenase</keyword>
<protein>
    <submittedName>
        <fullName evidence="10">Cytochrome P450</fullName>
    </submittedName>
</protein>
<evidence type="ECO:0000256" key="4">
    <source>
        <dbReference type="ARBA" id="ARBA00023002"/>
    </source>
</evidence>